<keyword evidence="2" id="KW-1185">Reference proteome</keyword>
<dbReference type="EMBL" id="CATNWA010015972">
    <property type="protein sequence ID" value="CAI9588600.1"/>
    <property type="molecule type" value="Genomic_DNA"/>
</dbReference>
<evidence type="ECO:0000313" key="2">
    <source>
        <dbReference type="Proteomes" id="UP001162483"/>
    </source>
</evidence>
<comment type="caution">
    <text evidence="1">The sequence shown here is derived from an EMBL/GenBank/DDBJ whole genome shotgun (WGS) entry which is preliminary data.</text>
</comment>
<dbReference type="Proteomes" id="UP001162483">
    <property type="component" value="Unassembled WGS sequence"/>
</dbReference>
<feature type="non-terminal residue" evidence="1">
    <location>
        <position position="1"/>
    </location>
</feature>
<name>A0ABN9EXJ1_9NEOB</name>
<evidence type="ECO:0000313" key="1">
    <source>
        <dbReference type="EMBL" id="CAI9588600.1"/>
    </source>
</evidence>
<gene>
    <name evidence="1" type="ORF">SPARVUS_LOCUS10768784</name>
</gene>
<protein>
    <submittedName>
        <fullName evidence="1">Uncharacterized protein</fullName>
    </submittedName>
</protein>
<accession>A0ABN9EXJ1</accession>
<reference evidence="1" key="1">
    <citation type="submission" date="2023-05" db="EMBL/GenBank/DDBJ databases">
        <authorList>
            <person name="Stuckert A."/>
        </authorList>
    </citation>
    <scope>NUCLEOTIDE SEQUENCE</scope>
</reference>
<organism evidence="1 2">
    <name type="scientific">Staurois parvus</name>
    <dbReference type="NCBI Taxonomy" id="386267"/>
    <lineage>
        <taxon>Eukaryota</taxon>
        <taxon>Metazoa</taxon>
        <taxon>Chordata</taxon>
        <taxon>Craniata</taxon>
        <taxon>Vertebrata</taxon>
        <taxon>Euteleostomi</taxon>
        <taxon>Amphibia</taxon>
        <taxon>Batrachia</taxon>
        <taxon>Anura</taxon>
        <taxon>Neobatrachia</taxon>
        <taxon>Ranoidea</taxon>
        <taxon>Ranidae</taxon>
        <taxon>Staurois</taxon>
    </lineage>
</organism>
<sequence>PDPAFTISGLPQYTEQGIAINLVKYKLLNTFTHQQLEQSCDFHQCPAEHMLTLGEFSFCSRRMQNSCLCLDSADWSCAHHMHSPIKNNKKTSLAL</sequence>
<proteinExistence type="predicted"/>